<proteinExistence type="predicted"/>
<organism evidence="1 2">
    <name type="scientific">Dovyalis caffra</name>
    <dbReference type="NCBI Taxonomy" id="77055"/>
    <lineage>
        <taxon>Eukaryota</taxon>
        <taxon>Viridiplantae</taxon>
        <taxon>Streptophyta</taxon>
        <taxon>Embryophyta</taxon>
        <taxon>Tracheophyta</taxon>
        <taxon>Spermatophyta</taxon>
        <taxon>Magnoliopsida</taxon>
        <taxon>eudicotyledons</taxon>
        <taxon>Gunneridae</taxon>
        <taxon>Pentapetalae</taxon>
        <taxon>rosids</taxon>
        <taxon>fabids</taxon>
        <taxon>Malpighiales</taxon>
        <taxon>Salicaceae</taxon>
        <taxon>Flacourtieae</taxon>
        <taxon>Dovyalis</taxon>
    </lineage>
</organism>
<evidence type="ECO:0000313" key="2">
    <source>
        <dbReference type="Proteomes" id="UP001314170"/>
    </source>
</evidence>
<reference evidence="1 2" key="1">
    <citation type="submission" date="2024-01" db="EMBL/GenBank/DDBJ databases">
        <authorList>
            <person name="Waweru B."/>
        </authorList>
    </citation>
    <scope>NUCLEOTIDE SEQUENCE [LARGE SCALE GENOMIC DNA]</scope>
</reference>
<gene>
    <name evidence="1" type="ORF">DCAF_LOCUS16611</name>
</gene>
<sequence length="94" mass="10342">MSCWMKNVPKVAKVSVIKKLMQLVQDKKKRSAWQCGLECCGLDGNQDMGVVVITNVVSSRPWSVAPIGSKGWTPLITVKDAGKRSKIPKEKPFA</sequence>
<dbReference type="Proteomes" id="UP001314170">
    <property type="component" value="Unassembled WGS sequence"/>
</dbReference>
<comment type="caution">
    <text evidence="1">The sequence shown here is derived from an EMBL/GenBank/DDBJ whole genome shotgun (WGS) entry which is preliminary data.</text>
</comment>
<keyword evidence="2" id="KW-1185">Reference proteome</keyword>
<dbReference type="EMBL" id="CAWUPB010001160">
    <property type="protein sequence ID" value="CAK7342085.1"/>
    <property type="molecule type" value="Genomic_DNA"/>
</dbReference>
<dbReference type="AlphaFoldDB" id="A0AAV1S066"/>
<name>A0AAV1S066_9ROSI</name>
<accession>A0AAV1S066</accession>
<evidence type="ECO:0000313" key="1">
    <source>
        <dbReference type="EMBL" id="CAK7342085.1"/>
    </source>
</evidence>
<protein>
    <submittedName>
        <fullName evidence="1">Uncharacterized protein</fullName>
    </submittedName>
</protein>